<protein>
    <submittedName>
        <fullName evidence="2">Uncharacterized protein</fullName>
    </submittedName>
</protein>
<feature type="compositionally biased region" description="Basic residues" evidence="1">
    <location>
        <begin position="50"/>
        <end position="66"/>
    </location>
</feature>
<organism evidence="2 3">
    <name type="scientific">Actinidia rufa</name>
    <dbReference type="NCBI Taxonomy" id="165716"/>
    <lineage>
        <taxon>Eukaryota</taxon>
        <taxon>Viridiplantae</taxon>
        <taxon>Streptophyta</taxon>
        <taxon>Embryophyta</taxon>
        <taxon>Tracheophyta</taxon>
        <taxon>Spermatophyta</taxon>
        <taxon>Magnoliopsida</taxon>
        <taxon>eudicotyledons</taxon>
        <taxon>Gunneridae</taxon>
        <taxon>Pentapetalae</taxon>
        <taxon>asterids</taxon>
        <taxon>Ericales</taxon>
        <taxon>Actinidiaceae</taxon>
        <taxon>Actinidia</taxon>
    </lineage>
</organism>
<gene>
    <name evidence="2" type="ORF">Acr_00g0011740</name>
</gene>
<accession>A0A7J0D9J3</accession>
<feature type="compositionally biased region" description="Basic and acidic residues" evidence="1">
    <location>
        <begin position="24"/>
        <end position="49"/>
    </location>
</feature>
<reference evidence="3" key="1">
    <citation type="submission" date="2019-07" db="EMBL/GenBank/DDBJ databases">
        <title>De Novo Assembly of kiwifruit Actinidia rufa.</title>
        <authorList>
            <person name="Sugita-Konishi S."/>
            <person name="Sato K."/>
            <person name="Mori E."/>
            <person name="Abe Y."/>
            <person name="Kisaki G."/>
            <person name="Hamano K."/>
            <person name="Suezawa K."/>
            <person name="Otani M."/>
            <person name="Fukuda T."/>
            <person name="Manabe T."/>
            <person name="Gomi K."/>
            <person name="Tabuchi M."/>
            <person name="Akimitsu K."/>
            <person name="Kataoka I."/>
        </authorList>
    </citation>
    <scope>NUCLEOTIDE SEQUENCE [LARGE SCALE GENOMIC DNA]</scope>
    <source>
        <strain evidence="3">cv. Fuchu</strain>
    </source>
</reference>
<dbReference type="EMBL" id="BJWL01000119">
    <property type="protein sequence ID" value="GFS30404.1"/>
    <property type="molecule type" value="Genomic_DNA"/>
</dbReference>
<dbReference type="AlphaFoldDB" id="A0A7J0D9J3"/>
<keyword evidence="3" id="KW-1185">Reference proteome</keyword>
<proteinExistence type="predicted"/>
<evidence type="ECO:0000256" key="1">
    <source>
        <dbReference type="SAM" id="MobiDB-lite"/>
    </source>
</evidence>
<evidence type="ECO:0000313" key="3">
    <source>
        <dbReference type="Proteomes" id="UP000585474"/>
    </source>
</evidence>
<name>A0A7J0D9J3_9ERIC</name>
<sequence length="153" mass="17428">MDQVEGDVPGEDISEQSLMRRLVLETSERDYSGETNERVPESYREEVKRRGQRRGQKKEVRKRGGTRRIVQETKHKISLQKVATTAMMAVDESDVLLAASIDEESDWIFDSGIAYHLCRDREMFSTHVACEGLVQDGEQHDEELLAKEQSGSA</sequence>
<evidence type="ECO:0000313" key="2">
    <source>
        <dbReference type="EMBL" id="GFS30404.1"/>
    </source>
</evidence>
<dbReference type="OrthoDB" id="1909174at2759"/>
<dbReference type="Proteomes" id="UP000585474">
    <property type="component" value="Unassembled WGS sequence"/>
</dbReference>
<feature type="region of interest" description="Disordered" evidence="1">
    <location>
        <begin position="24"/>
        <end position="67"/>
    </location>
</feature>
<comment type="caution">
    <text evidence="2">The sequence shown here is derived from an EMBL/GenBank/DDBJ whole genome shotgun (WGS) entry which is preliminary data.</text>
</comment>